<feature type="region of interest" description="Disordered" evidence="3">
    <location>
        <begin position="1034"/>
        <end position="1062"/>
    </location>
</feature>
<dbReference type="InterPro" id="IPR016024">
    <property type="entry name" value="ARM-type_fold"/>
</dbReference>
<dbReference type="PANTHER" id="PTHR12839:SF7">
    <property type="entry name" value="REGULATOR OF NONSENSE TRANSCRIPTS 2"/>
    <property type="match status" value="1"/>
</dbReference>
<feature type="compositionally biased region" description="Polar residues" evidence="3">
    <location>
        <begin position="225"/>
        <end position="245"/>
    </location>
</feature>
<evidence type="ECO:0000259" key="4">
    <source>
        <dbReference type="SMART" id="SM00543"/>
    </source>
</evidence>
<dbReference type="GO" id="GO:0005737">
    <property type="term" value="C:cytoplasm"/>
    <property type="evidence" value="ECO:0007669"/>
    <property type="project" value="UniProtKB-SubCell"/>
</dbReference>
<evidence type="ECO:0000256" key="3">
    <source>
        <dbReference type="SAM" id="MobiDB-lite"/>
    </source>
</evidence>
<dbReference type="STRING" id="599839.J4H1I4"/>
<feature type="region of interest" description="Disordered" evidence="3">
    <location>
        <begin position="224"/>
        <end position="257"/>
    </location>
</feature>
<dbReference type="HOGENOM" id="CLU_232431_0_0_1"/>
<name>J4H1I4_9APHY</name>
<dbReference type="Gene3D" id="1.25.40.180">
    <property type="match status" value="3"/>
</dbReference>
<gene>
    <name evidence="5" type="ORF">FIBRA_01894</name>
</gene>
<dbReference type="GO" id="GO:0000184">
    <property type="term" value="P:nuclear-transcribed mRNA catabolic process, nonsense-mediated decay"/>
    <property type="evidence" value="ECO:0007669"/>
    <property type="project" value="InterPro"/>
</dbReference>
<dbReference type="InterPro" id="IPR003890">
    <property type="entry name" value="MIF4G-like_typ-3"/>
</dbReference>
<dbReference type="RefSeq" id="XP_012179152.1">
    <property type="nucleotide sequence ID" value="XM_012323762.1"/>
</dbReference>
<dbReference type="OrthoDB" id="27832at2759"/>
<dbReference type="FunFam" id="1.25.40.180:FF:000037">
    <property type="entry name" value="Nonsense-mediated mRNA decay factor (Upf2)"/>
    <property type="match status" value="1"/>
</dbReference>
<feature type="compositionally biased region" description="Polar residues" evidence="3">
    <location>
        <begin position="1518"/>
        <end position="1529"/>
    </location>
</feature>
<feature type="region of interest" description="Disordered" evidence="3">
    <location>
        <begin position="1425"/>
        <end position="1481"/>
    </location>
</feature>
<comment type="subcellular location">
    <subcellularLocation>
        <location evidence="1">Cytoplasm</location>
    </subcellularLocation>
</comment>
<sequence>MEAVQNGAVPARIDEEHARRQRRANMKVLNAAQAGQVSFKSLDSSLKRHTALIKRIRLSLAVENRDQIIKDIETLSLEKYVDELGGAVLEGIGRCKTEKDVWSAAEIISLLHRRFPKTFTPSLISSLSVAMAPPSRAVLSAMNPEQREKEETARVSRQRPVIRVCAELALVGIIKDGPDRSGGEWIMKAMKDVLSNDPNLYSLPLLSTFLKSFARPYLGLVPPSSAKQISTSSEPGTLSATTTGEANADVNGDFPTPVTEADELVEKEVRDRFKKMCEGYFDNVSKKLVNEHNRLQEQDRRNHEAYIRSGEIFEDRQQAYEKMTKSYEKLLASCQTLSELLYVPMPSLKTMTQKSESILIGTNTGLNTVGADAESVVGGKWEDEEERRFFEDVPDLKDYVPRSVLGVENGEIDMTEEEKEKREKEKEDMKKLEEELAGMNSKIEADAMTSANDGGASTKGVQDEEAEDDVPTPTPGTPKTSPPTTPQLAPQGPSQLLAALLARLPDATNRALIDQAAVDFAFLNSKAARKRLVKFMSQTPKNRTDLLPHYSRLVAILNKYMPDIGSEVVSVLDEEFRYLQRKKKVVNELAEVRLKNITFLSNLTKFRVVPPHLILHMLKVCLDDFSGTNVDNVALLLEGCGRFLLRSAETNEPFSKMLELMRRKQSLQHFDQRQQLLLENAYYQCNPPERAARHEKERTPMELFIRHLIYDVLTRKTIDKVLKLIRKLDWNDSTVLRTLHKVFTKPWKVKYGNVPLLAMLTYDLQRYHPAFAIAVVDQVLEDIRRGLEQNAYRINQRRVATVKYLGELYIYRLISSGIIFDTLWTFVTFGHPEGRPLPSQPSPIDMPDDFFRIRLVCVILDTCGMCFDRGTQLKKLDGFLTFFQLYVLCKASLPMDVEFMLTDSLEAVRPKLTMFKSFDEAVVAVDEMFNTVYQNAGVTAGEDSGEDSGEEGDGRRDEIDEDDDDQAQPESPVGERAPSPEAVVLKTAQETLGPSEEDDAEFAKEFAKLVTDTSAESRKVDKKTALALWESTVPPPVLRKRRNDDNDDDGEAAYTNGDDQPGVMTFTLFTKRGNKPQTRQLAIPSESALAVQTRTAQMQDKVEQQHLKKLVLDYEQREEAEELKALEARNRNGAIKIRYQHMQDTDDYFFDDFNIDDSVIAVLDEAENTYNESQRLTQASSIRNPDVPPPLKRQKLEVGWKPKPPRVSYTKSFEDLPEISVRGDGLYGLEDTGRRVSSTSLVPVPGASSNGRAFAKQAMISNVRSRSLIWKQRAVYQAGPSSAFHSPINAPTKGSGSSRLQPRRPPALGARNNALVEIQDASSVGQEVQAGLQSELEHLRSQFEQLKQEQELTRKYLKEAEDARFAKEGEVTILRKGIEKNAQEHAAEVARIRAAKEAAEALQQQIRKEAKEEMDRLKTQFTFKQHELETSGRSSPWSVRSKKINRQAPPTPVRMSSQMRQWNPRGTSGGANGLSQSNHPESDLFGALSQAIERSKTTIGRTQDKPKKTTTMPGFVNAFSSSPTQSQVSKGLKGKGKGRERSVFGRDTQEHDLFLRPALPQRRSPPPFLTSSPPCSPPSSPLPAGRSARRHVEGHGHEDELISLAPVPGPAPRDVEMLDETKDDEALIEEVEDIEPPDWTAEVRSSTSDFVCSTIERPPSHAQIQRLILTHRLPSSDALTVQLIISASLTNTAPPERIQEYNGLMTELFELLGTASTVLKDIDETSQSVLNTLVTMMDILQETSTLSPLTALVNLIRVLAISLPSFLRLVLSSSSNDVGDAPPLILVAICNMIRVHVVTIEDENDTRCALATEILGLLEVIAWKTPEELVHRRIIFHSTKSWSAVNIAGILPANVAATSFSADVGDPCIAHLLSMPLQSQLPSLQTDRQDLSGIPHIEAMALYLIDPTREGRDADALKEAILTFVASLSVAHADAATILTQSRTLIPSIICFLNQLVTPFYEEDYELMRSPTMLGSTVVTIIRTVSLFASLVFGAGNSALNLRQKILHAPYPQYHGLQHMLNVTLGRLCYAEPPHELSASLRNDLDQTMDMANQLFELVVAGPEHEMVWAAFQSQPDIDDDEEREARIQHPPMDDSE</sequence>
<reference evidence="5 6" key="1">
    <citation type="journal article" date="2012" name="Appl. Environ. Microbiol.">
        <title>Short-read sequencing for genomic analysis of the brown rot fungus Fibroporia radiculosa.</title>
        <authorList>
            <person name="Tang J.D."/>
            <person name="Perkins A.D."/>
            <person name="Sonstegard T.S."/>
            <person name="Schroeder S.G."/>
            <person name="Burgess S.C."/>
            <person name="Diehl S.V."/>
        </authorList>
    </citation>
    <scope>NUCLEOTIDE SEQUENCE [LARGE SCALE GENOMIC DNA]</scope>
    <source>
        <strain evidence="5 6">TFFH 294</strain>
    </source>
</reference>
<protein>
    <recommendedName>
        <fullName evidence="4">MIF4G domain-containing protein</fullName>
    </recommendedName>
</protein>
<keyword evidence="6" id="KW-1185">Reference proteome</keyword>
<dbReference type="SMART" id="SM00543">
    <property type="entry name" value="MIF4G"/>
    <property type="match status" value="2"/>
</dbReference>
<feature type="compositionally biased region" description="Pro residues" evidence="3">
    <location>
        <begin position="1563"/>
        <end position="1581"/>
    </location>
</feature>
<dbReference type="EMBL" id="HE796953">
    <property type="protein sequence ID" value="CCL99869.1"/>
    <property type="molecule type" value="Genomic_DNA"/>
</dbReference>
<dbReference type="Proteomes" id="UP000006352">
    <property type="component" value="Unassembled WGS sequence"/>
</dbReference>
<accession>J4H1I4</accession>
<feature type="region of interest" description="Disordered" evidence="3">
    <location>
        <begin position="408"/>
        <end position="431"/>
    </location>
</feature>
<feature type="region of interest" description="Disordered" evidence="3">
    <location>
        <begin position="2075"/>
        <end position="2097"/>
    </location>
</feature>
<feature type="region of interest" description="Disordered" evidence="3">
    <location>
        <begin position="449"/>
        <end position="491"/>
    </location>
</feature>
<evidence type="ECO:0000313" key="5">
    <source>
        <dbReference type="EMBL" id="CCL99869.1"/>
    </source>
</evidence>
<dbReference type="InterPro" id="IPR007193">
    <property type="entry name" value="Upf2/Nmd2_C"/>
</dbReference>
<dbReference type="GO" id="GO:0035145">
    <property type="term" value="C:exon-exon junction complex"/>
    <property type="evidence" value="ECO:0007669"/>
    <property type="project" value="TreeGrafter"/>
</dbReference>
<keyword evidence="2" id="KW-0963">Cytoplasm</keyword>
<feature type="region of interest" description="Disordered" evidence="3">
    <location>
        <begin position="1281"/>
        <end position="1305"/>
    </location>
</feature>
<dbReference type="Gene3D" id="4.10.80.160">
    <property type="match status" value="1"/>
</dbReference>
<organism evidence="5 6">
    <name type="scientific">Fibroporia radiculosa</name>
    <dbReference type="NCBI Taxonomy" id="599839"/>
    <lineage>
        <taxon>Eukaryota</taxon>
        <taxon>Fungi</taxon>
        <taxon>Dikarya</taxon>
        <taxon>Basidiomycota</taxon>
        <taxon>Agaricomycotina</taxon>
        <taxon>Agaricomycetes</taxon>
        <taxon>Polyporales</taxon>
        <taxon>Fibroporiaceae</taxon>
        <taxon>Fibroporia</taxon>
    </lineage>
</organism>
<dbReference type="Pfam" id="PF04050">
    <property type="entry name" value="Upf2"/>
    <property type="match status" value="1"/>
</dbReference>
<dbReference type="GeneID" id="24094780"/>
<dbReference type="Pfam" id="PF02854">
    <property type="entry name" value="MIF4G"/>
    <property type="match status" value="2"/>
</dbReference>
<evidence type="ECO:0000256" key="1">
    <source>
        <dbReference type="ARBA" id="ARBA00004496"/>
    </source>
</evidence>
<dbReference type="SUPFAM" id="SSF48371">
    <property type="entry name" value="ARM repeat"/>
    <property type="match status" value="2"/>
</dbReference>
<dbReference type="PANTHER" id="PTHR12839">
    <property type="entry name" value="NONSENSE-MEDIATED MRNA DECAY PROTEIN 2 UP-FRAMESHIFT SUPPRESSOR 2"/>
    <property type="match status" value="1"/>
</dbReference>
<dbReference type="GO" id="GO:0003723">
    <property type="term" value="F:RNA binding"/>
    <property type="evidence" value="ECO:0007669"/>
    <property type="project" value="InterPro"/>
</dbReference>
<feature type="compositionally biased region" description="Basic and acidic residues" evidence="3">
    <location>
        <begin position="1590"/>
        <end position="1599"/>
    </location>
</feature>
<evidence type="ECO:0000313" key="6">
    <source>
        <dbReference type="Proteomes" id="UP000006352"/>
    </source>
</evidence>
<feature type="compositionally biased region" description="Basic and acidic residues" evidence="3">
    <location>
        <begin position="418"/>
        <end position="431"/>
    </location>
</feature>
<proteinExistence type="predicted"/>
<dbReference type="FunCoup" id="J4H1I4">
    <property type="interactions" value="662"/>
</dbReference>
<feature type="domain" description="MIF4G" evidence="4">
    <location>
        <begin position="703"/>
        <end position="911"/>
    </location>
</feature>
<feature type="compositionally biased region" description="Basic and acidic residues" evidence="3">
    <location>
        <begin position="1537"/>
        <end position="1554"/>
    </location>
</feature>
<feature type="compositionally biased region" description="Pro residues" evidence="3">
    <location>
        <begin position="472"/>
        <end position="485"/>
    </location>
</feature>
<feature type="region of interest" description="Disordered" evidence="3">
    <location>
        <begin position="936"/>
        <end position="982"/>
    </location>
</feature>
<dbReference type="InterPro" id="IPR039762">
    <property type="entry name" value="Nmd2/UPF2"/>
</dbReference>
<evidence type="ECO:0000256" key="2">
    <source>
        <dbReference type="ARBA" id="ARBA00022490"/>
    </source>
</evidence>
<feature type="region of interest" description="Disordered" evidence="3">
    <location>
        <begin position="1497"/>
        <end position="1599"/>
    </location>
</feature>
<feature type="domain" description="MIF4G" evidence="4">
    <location>
        <begin position="494"/>
        <end position="688"/>
    </location>
</feature>
<dbReference type="InParanoid" id="J4H1I4"/>
<feature type="compositionally biased region" description="Polar residues" evidence="3">
    <location>
        <begin position="1454"/>
        <end position="1466"/>
    </location>
</feature>